<dbReference type="GO" id="GO:0070006">
    <property type="term" value="F:metalloaminopeptidase activity"/>
    <property type="evidence" value="ECO:0007669"/>
    <property type="project" value="InterPro"/>
</dbReference>
<dbReference type="Gene3D" id="3.40.630.10">
    <property type="entry name" value="Zn peptidases"/>
    <property type="match status" value="1"/>
</dbReference>
<dbReference type="PANTHER" id="PTHR11963:SF23">
    <property type="entry name" value="CYTOSOL AMINOPEPTIDASE"/>
    <property type="match status" value="1"/>
</dbReference>
<comment type="similarity">
    <text evidence="3 8">Belongs to the peptidase M17 family.</text>
</comment>
<feature type="binding site" evidence="8">
    <location>
        <position position="334"/>
    </location>
    <ligand>
        <name>Mn(2+)</name>
        <dbReference type="ChEBI" id="CHEBI:29035"/>
        <label>1</label>
    </ligand>
</feature>
<feature type="active site" evidence="8">
    <location>
        <position position="338"/>
    </location>
</feature>
<feature type="active site" evidence="8">
    <location>
        <position position="264"/>
    </location>
</feature>
<feature type="domain" description="Cytosol aminopeptidase" evidence="9">
    <location>
        <begin position="332"/>
        <end position="339"/>
    </location>
</feature>
<evidence type="ECO:0000256" key="5">
    <source>
        <dbReference type="ARBA" id="ARBA00022670"/>
    </source>
</evidence>
<feature type="binding site" evidence="8">
    <location>
        <position position="275"/>
    </location>
    <ligand>
        <name>Mn(2+)</name>
        <dbReference type="ChEBI" id="CHEBI:29035"/>
        <label>2</label>
    </ligand>
</feature>
<dbReference type="EC" id="3.4.11.1" evidence="8"/>
<dbReference type="CDD" id="cd00433">
    <property type="entry name" value="Peptidase_M17"/>
    <property type="match status" value="1"/>
</dbReference>
<evidence type="ECO:0000256" key="7">
    <source>
        <dbReference type="ARBA" id="ARBA00049972"/>
    </source>
</evidence>
<organism evidence="10 11">
    <name type="scientific">Arcanobacterium bovis</name>
    <dbReference type="NCBI Taxonomy" id="2529275"/>
    <lineage>
        <taxon>Bacteria</taxon>
        <taxon>Bacillati</taxon>
        <taxon>Actinomycetota</taxon>
        <taxon>Actinomycetes</taxon>
        <taxon>Actinomycetales</taxon>
        <taxon>Actinomycetaceae</taxon>
        <taxon>Arcanobacterium</taxon>
    </lineage>
</organism>
<dbReference type="NCBIfam" id="NF002073">
    <property type="entry name" value="PRK00913.1-2"/>
    <property type="match status" value="1"/>
</dbReference>
<proteinExistence type="inferred from homology"/>
<dbReference type="RefSeq" id="WP_131279858.1">
    <property type="nucleotide sequence ID" value="NZ_JBHSLR010000009.1"/>
</dbReference>
<protein>
    <recommendedName>
        <fullName evidence="8">Probable cytosol aminopeptidase</fullName>
        <ecNumber evidence="8">3.4.11.1</ecNumber>
    </recommendedName>
    <alternativeName>
        <fullName evidence="8">Leucine aminopeptidase</fullName>
        <shortName evidence="8">LAP</shortName>
        <ecNumber evidence="8">3.4.11.10</ecNumber>
    </alternativeName>
    <alternativeName>
        <fullName evidence="8">Leucyl aminopeptidase</fullName>
    </alternativeName>
</protein>
<keyword evidence="5 8" id="KW-0645">Protease</keyword>
<comment type="cofactor">
    <cofactor evidence="8">
        <name>Mn(2+)</name>
        <dbReference type="ChEBI" id="CHEBI:29035"/>
    </cofactor>
    <text evidence="8">Binds 2 manganese ions per subunit.</text>
</comment>
<feature type="binding site" evidence="8">
    <location>
        <position position="257"/>
    </location>
    <ligand>
        <name>Mn(2+)</name>
        <dbReference type="ChEBI" id="CHEBI:29035"/>
        <label>1</label>
    </ligand>
</feature>
<keyword evidence="8" id="KW-0963">Cytoplasm</keyword>
<keyword evidence="6 8" id="KW-0378">Hydrolase</keyword>
<dbReference type="OrthoDB" id="9809354at2"/>
<evidence type="ECO:0000256" key="2">
    <source>
        <dbReference type="ARBA" id="ARBA00000967"/>
    </source>
</evidence>
<dbReference type="SUPFAM" id="SSF53187">
    <property type="entry name" value="Zn-dependent exopeptidases"/>
    <property type="match status" value="1"/>
</dbReference>
<evidence type="ECO:0000256" key="8">
    <source>
        <dbReference type="HAMAP-Rule" id="MF_00181"/>
    </source>
</evidence>
<reference evidence="10 11" key="1">
    <citation type="submission" date="2019-02" db="EMBL/GenBank/DDBJ databases">
        <title>Arcanobacterium bovis sp. nov., isolated from the milk of a cow with mastitis.</title>
        <authorList>
            <person name="Sammra O."/>
            <person name="Foster G."/>
            <person name="Hassan A."/>
            <person name="Alssahen M."/>
            <person name="Laemmler C."/>
            <person name="Borowiak M."/>
            <person name="Malorny B."/>
            <person name="Abdulmawjood A."/>
        </authorList>
    </citation>
    <scope>NUCLEOTIDE SEQUENCE [LARGE SCALE GENOMIC DNA]</scope>
    <source>
        <strain evidence="10 11">C605018/01/1</strain>
    </source>
</reference>
<comment type="catalytic activity">
    <reaction evidence="2 8">
        <text>Release of an N-terminal amino acid, preferentially leucine, but not glutamic or aspartic acids.</text>
        <dbReference type="EC" id="3.4.11.10"/>
    </reaction>
</comment>
<dbReference type="Pfam" id="PF00883">
    <property type="entry name" value="Peptidase_M17"/>
    <property type="match status" value="1"/>
</dbReference>
<feature type="binding site" evidence="8">
    <location>
        <position position="336"/>
    </location>
    <ligand>
        <name>Mn(2+)</name>
        <dbReference type="ChEBI" id="CHEBI:29035"/>
        <label>2</label>
    </ligand>
</feature>
<evidence type="ECO:0000256" key="3">
    <source>
        <dbReference type="ARBA" id="ARBA00009528"/>
    </source>
</evidence>
<dbReference type="InterPro" id="IPR008283">
    <property type="entry name" value="Peptidase_M17_N"/>
</dbReference>
<dbReference type="Proteomes" id="UP000293036">
    <property type="component" value="Unassembled WGS sequence"/>
</dbReference>
<dbReference type="EC" id="3.4.11.10" evidence="8"/>
<comment type="catalytic activity">
    <reaction evidence="1 8">
        <text>Release of an N-terminal amino acid, Xaa-|-Yaa-, in which Xaa is preferably Leu, but may be other amino acids including Pro although not Arg or Lys, and Yaa may be Pro. Amino acid amides and methyl esters are also readily hydrolyzed, but rates on arylamides are exceedingly low.</text>
        <dbReference type="EC" id="3.4.11.1"/>
    </reaction>
</comment>
<dbReference type="HAMAP" id="MF_00181">
    <property type="entry name" value="Cytosol_peptidase_M17"/>
    <property type="match status" value="1"/>
</dbReference>
<gene>
    <name evidence="8" type="primary">pepA</name>
    <name evidence="10" type="ORF">EZJ44_02660</name>
</gene>
<dbReference type="GO" id="GO:0005737">
    <property type="term" value="C:cytoplasm"/>
    <property type="evidence" value="ECO:0007669"/>
    <property type="project" value="UniProtKB-SubCell"/>
</dbReference>
<feature type="binding site" evidence="8">
    <location>
        <position position="257"/>
    </location>
    <ligand>
        <name>Mn(2+)</name>
        <dbReference type="ChEBI" id="CHEBI:29035"/>
        <label>2</label>
    </ligand>
</feature>
<evidence type="ECO:0000313" key="10">
    <source>
        <dbReference type="EMBL" id="TBW22823.1"/>
    </source>
</evidence>
<dbReference type="InterPro" id="IPR000819">
    <property type="entry name" value="Peptidase_M17_C"/>
</dbReference>
<comment type="function">
    <text evidence="7 8">Presumably involved in the processing and regular turnover of intracellular proteins. Catalyzes the removal of unsubstituted N-terminal amino acids from various peptides.</text>
</comment>
<accession>A0A4Q9V1A7</accession>
<dbReference type="GO" id="GO:0006508">
    <property type="term" value="P:proteolysis"/>
    <property type="evidence" value="ECO:0007669"/>
    <property type="project" value="UniProtKB-KW"/>
</dbReference>
<evidence type="ECO:0000259" key="9">
    <source>
        <dbReference type="PROSITE" id="PS00631"/>
    </source>
</evidence>
<dbReference type="SUPFAM" id="SSF52949">
    <property type="entry name" value="Macro domain-like"/>
    <property type="match status" value="1"/>
</dbReference>
<dbReference type="InterPro" id="IPR011356">
    <property type="entry name" value="Leucine_aapep/pepB"/>
</dbReference>
<keyword evidence="4 8" id="KW-0031">Aminopeptidase</keyword>
<dbReference type="PROSITE" id="PS00631">
    <property type="entry name" value="CYTOSOL_AP"/>
    <property type="match status" value="1"/>
</dbReference>
<dbReference type="EMBL" id="SJDT01000002">
    <property type="protein sequence ID" value="TBW22823.1"/>
    <property type="molecule type" value="Genomic_DNA"/>
</dbReference>
<evidence type="ECO:0000256" key="1">
    <source>
        <dbReference type="ARBA" id="ARBA00000135"/>
    </source>
</evidence>
<keyword evidence="8" id="KW-0464">Manganese</keyword>
<evidence type="ECO:0000256" key="4">
    <source>
        <dbReference type="ARBA" id="ARBA00022438"/>
    </source>
</evidence>
<evidence type="ECO:0000313" key="11">
    <source>
        <dbReference type="Proteomes" id="UP000293036"/>
    </source>
</evidence>
<dbReference type="InterPro" id="IPR023042">
    <property type="entry name" value="Peptidase_M17_leu_NH2_pept"/>
</dbReference>
<dbReference type="Pfam" id="PF02789">
    <property type="entry name" value="Peptidase_M17_N"/>
    <property type="match status" value="1"/>
</dbReference>
<dbReference type="AlphaFoldDB" id="A0A4Q9V1A7"/>
<sequence length="486" mass="51561">MTNIKLFKESEIDAAAMASGVIIGFSKNDAAVKLASSITAPEFVAECESALKTLRASDKTAAVTTLTAPSYQDLLVFAVGLGTEPDLDELRQIAGVGIRAAAGLEEVTVALPHSTNAELEAISEGALLGAYDFTRYRSDADKPVSTINIHSTLSDVESIIERSSIIAQNVNSVRDLVNTPANDLNTESFAQYALTEAQAAGCSVHVYDLAQLHKEKLAGLIAVGQGSANEPKLVRIEWNPSEANGFTALVGKGIMFDTGGYSLKPSSAITEMKTDMGGAATILHAVITAARLKLPTKVVGWMCLAENMISGKATRPDDVIVYRNGVSVEINNTDAEGRLVLADGLIMATDEEPDAVIDVATLTGAQMVALGERYTGIMGTDETREEVLSAAQNAGELAWGMPLPEHLKSSLKSDIADMKNTGSRYGGMLTAGLFLQRFVGDIPWAHIDIAGPSFNREGAYGYTPKGATGTMMRTLVHYLEEKALEN</sequence>
<feature type="binding site" evidence="8">
    <location>
        <position position="336"/>
    </location>
    <ligand>
        <name>Mn(2+)</name>
        <dbReference type="ChEBI" id="CHEBI:29035"/>
        <label>1</label>
    </ligand>
</feature>
<keyword evidence="8" id="KW-0479">Metal-binding</keyword>
<dbReference type="GO" id="GO:0030145">
    <property type="term" value="F:manganese ion binding"/>
    <property type="evidence" value="ECO:0007669"/>
    <property type="project" value="UniProtKB-UniRule"/>
</dbReference>
<comment type="subcellular location">
    <subcellularLocation>
        <location evidence="8">Cytoplasm</location>
    </subcellularLocation>
</comment>
<comment type="caution">
    <text evidence="10">The sequence shown here is derived from an EMBL/GenBank/DDBJ whole genome shotgun (WGS) entry which is preliminary data.</text>
</comment>
<dbReference type="PANTHER" id="PTHR11963">
    <property type="entry name" value="LEUCINE AMINOPEPTIDASE-RELATED"/>
    <property type="match status" value="1"/>
</dbReference>
<evidence type="ECO:0000256" key="6">
    <source>
        <dbReference type="ARBA" id="ARBA00022801"/>
    </source>
</evidence>
<dbReference type="Gene3D" id="3.40.220.10">
    <property type="entry name" value="Leucine Aminopeptidase, subunit E, domain 1"/>
    <property type="match status" value="1"/>
</dbReference>
<feature type="binding site" evidence="8">
    <location>
        <position position="252"/>
    </location>
    <ligand>
        <name>Mn(2+)</name>
        <dbReference type="ChEBI" id="CHEBI:29035"/>
        <label>2</label>
    </ligand>
</feature>
<dbReference type="PRINTS" id="PR00481">
    <property type="entry name" value="LAMNOPPTDASE"/>
</dbReference>
<name>A0A4Q9V1A7_9ACTO</name>
<dbReference type="InterPro" id="IPR043472">
    <property type="entry name" value="Macro_dom-like"/>
</dbReference>
<keyword evidence="11" id="KW-1185">Reference proteome</keyword>